<evidence type="ECO:0000313" key="2">
    <source>
        <dbReference type="EMBL" id="PMM59229.1"/>
    </source>
</evidence>
<gene>
    <name evidence="2" type="ORF">BCT50_07290</name>
</gene>
<evidence type="ECO:0000313" key="3">
    <source>
        <dbReference type="Proteomes" id="UP000235554"/>
    </source>
</evidence>
<feature type="domain" description="HTH cro/C1-type" evidence="1">
    <location>
        <begin position="318"/>
        <end position="381"/>
    </location>
</feature>
<dbReference type="InterPro" id="IPR010982">
    <property type="entry name" value="Lambda_DNA-bd_dom_sf"/>
</dbReference>
<accession>A0A855IRP6</accession>
<sequence>MSEFSQLLRSLRKELEFTQKEFATYLNHLDDDFNSIDVVTINRWENNKVKPTTYKALKILQYFGVDLYDTVKSFNTKPKDTLIDGFLSEAFESFQSRISAVQGLKKQSNSDYFKSQPLMSEPRDIGVLKRIQLLSKFTKVDISPLNLIDLFLYYTEKKAYGQKLINIDGDIVSHNLGFFFEERKFDTFKANELDLRIACPLDSNKNLNYLNVSSHSETKYHAIENIISDIKLLSQSSNIKTYSVLVKDPNAIKLFKKIGFEVFSFSKPSPEKSNIIFKRKYYYYCIMSIDKIDFLANRHVRSLIKDELPTMKAFPLLLKEVRKELKLTQKNFAAYINQLDDEFNSVDVVTINRWENNKVRPSNYKALKLLDCLNVDLYATLQSFDSEEGDDGSLLDDFLIERFFSFQSRIASVAKAEGSKENDSFDIQPLMTDQNDKKVVDRIKLISQYTKVDPSALDTIDLYLYYLEKKAHGRKMVNENGDIVSHSLGFFFNQDLFNEHQTEVLSVKQACSLDSNQNLNYLVVSSHSEKQEHSIANILSDMKLLARNNKIKKFSMLIKNPNALDLMKSLGFEIYKFSEPTEEISNITFKNKSYRYCIMTIDKIDLLSNKHVISFINKYG</sequence>
<dbReference type="InterPro" id="IPR001387">
    <property type="entry name" value="Cro/C1-type_HTH"/>
</dbReference>
<feature type="domain" description="HTH cro/C1-type" evidence="1">
    <location>
        <begin position="8"/>
        <end position="74"/>
    </location>
</feature>
<comment type="caution">
    <text evidence="2">The sequence shown here is derived from an EMBL/GenBank/DDBJ whole genome shotgun (WGS) entry which is preliminary data.</text>
</comment>
<dbReference type="AlphaFoldDB" id="A0A855IRP6"/>
<dbReference type="GO" id="GO:0003677">
    <property type="term" value="F:DNA binding"/>
    <property type="evidence" value="ECO:0007669"/>
    <property type="project" value="InterPro"/>
</dbReference>
<dbReference type="CDD" id="cd00093">
    <property type="entry name" value="HTH_XRE"/>
    <property type="match status" value="2"/>
</dbReference>
<dbReference type="PROSITE" id="PS50943">
    <property type="entry name" value="HTH_CROC1"/>
    <property type="match status" value="2"/>
</dbReference>
<reference evidence="3" key="1">
    <citation type="submission" date="2016-07" db="EMBL/GenBank/DDBJ databases">
        <title>Nontailed viruses are major unrecognized killers of bacteria in the ocean.</title>
        <authorList>
            <person name="Kauffman K."/>
            <person name="Hussain F."/>
            <person name="Yang J."/>
            <person name="Arevalo P."/>
            <person name="Brown J."/>
            <person name="Cutler M."/>
            <person name="Kelly L."/>
            <person name="Polz M.F."/>
        </authorList>
    </citation>
    <scope>NUCLEOTIDE SEQUENCE [LARGE SCALE GENOMIC DNA]</scope>
    <source>
        <strain evidence="3">10N.261.48.A1</strain>
    </source>
</reference>
<dbReference type="RefSeq" id="WP_102362470.1">
    <property type="nucleotide sequence ID" value="NZ_MCWT02000001.1"/>
</dbReference>
<protein>
    <submittedName>
        <fullName evidence="2">Transcriptional regulator</fullName>
    </submittedName>
</protein>
<dbReference type="SUPFAM" id="SSF47413">
    <property type="entry name" value="lambda repressor-like DNA-binding domains"/>
    <property type="match status" value="2"/>
</dbReference>
<dbReference type="Pfam" id="PF01381">
    <property type="entry name" value="HTH_3"/>
    <property type="match status" value="2"/>
</dbReference>
<organism evidence="2 3">
    <name type="scientific">Vibrio lentus</name>
    <dbReference type="NCBI Taxonomy" id="136468"/>
    <lineage>
        <taxon>Bacteria</taxon>
        <taxon>Pseudomonadati</taxon>
        <taxon>Pseudomonadota</taxon>
        <taxon>Gammaproteobacteria</taxon>
        <taxon>Vibrionales</taxon>
        <taxon>Vibrionaceae</taxon>
        <taxon>Vibrio</taxon>
    </lineage>
</organism>
<name>A0A855IRP6_9VIBR</name>
<proteinExistence type="predicted"/>
<dbReference type="SMART" id="SM00530">
    <property type="entry name" value="HTH_XRE"/>
    <property type="match status" value="2"/>
</dbReference>
<dbReference type="EMBL" id="MCZJ01000013">
    <property type="protein sequence ID" value="PMM59229.1"/>
    <property type="molecule type" value="Genomic_DNA"/>
</dbReference>
<evidence type="ECO:0000259" key="1">
    <source>
        <dbReference type="PROSITE" id="PS50943"/>
    </source>
</evidence>
<dbReference type="Proteomes" id="UP000235554">
    <property type="component" value="Unassembled WGS sequence"/>
</dbReference>
<dbReference type="Gene3D" id="1.10.260.40">
    <property type="entry name" value="lambda repressor-like DNA-binding domains"/>
    <property type="match status" value="2"/>
</dbReference>